<evidence type="ECO:0000256" key="1">
    <source>
        <dbReference type="SAM" id="MobiDB-lite"/>
    </source>
</evidence>
<comment type="caution">
    <text evidence="2">The sequence shown here is derived from an EMBL/GenBank/DDBJ whole genome shotgun (WGS) entry which is preliminary data.</text>
</comment>
<dbReference type="AlphaFoldDB" id="A0A448WXR0"/>
<evidence type="ECO:0000313" key="3">
    <source>
        <dbReference type="Proteomes" id="UP000784294"/>
    </source>
</evidence>
<dbReference type="EMBL" id="CAAALY010058381">
    <property type="protein sequence ID" value="VEL22786.1"/>
    <property type="molecule type" value="Genomic_DNA"/>
</dbReference>
<organism evidence="2 3">
    <name type="scientific">Protopolystoma xenopodis</name>
    <dbReference type="NCBI Taxonomy" id="117903"/>
    <lineage>
        <taxon>Eukaryota</taxon>
        <taxon>Metazoa</taxon>
        <taxon>Spiralia</taxon>
        <taxon>Lophotrochozoa</taxon>
        <taxon>Platyhelminthes</taxon>
        <taxon>Monogenea</taxon>
        <taxon>Polyopisthocotylea</taxon>
        <taxon>Polystomatidea</taxon>
        <taxon>Polystomatidae</taxon>
        <taxon>Protopolystoma</taxon>
    </lineage>
</organism>
<keyword evidence="3" id="KW-1185">Reference proteome</keyword>
<accession>A0A448WXR0</accession>
<sequence>MPSAVPRLRPTRLDGMMDVLASSTGHRVEALLLCFVFSCLFGYSQASSWPGALNDRTQRNAFAELPSERRASQLQTAGAEWSLSTNPTEHGSKRKSQNRRDVMLADLERYDDDKPDVALINSLLSISQVITFSPLLFLTISSVKAAGTIKIGPVYVGRWNTLCPSNDGSGIEIWRPLRANKK</sequence>
<feature type="region of interest" description="Disordered" evidence="1">
    <location>
        <begin position="76"/>
        <end position="98"/>
    </location>
</feature>
<name>A0A448WXR0_9PLAT</name>
<reference evidence="2" key="1">
    <citation type="submission" date="2018-11" db="EMBL/GenBank/DDBJ databases">
        <authorList>
            <consortium name="Pathogen Informatics"/>
        </authorList>
    </citation>
    <scope>NUCLEOTIDE SEQUENCE</scope>
</reference>
<dbReference type="Proteomes" id="UP000784294">
    <property type="component" value="Unassembled WGS sequence"/>
</dbReference>
<protein>
    <submittedName>
        <fullName evidence="2">Uncharacterized protein</fullName>
    </submittedName>
</protein>
<evidence type="ECO:0000313" key="2">
    <source>
        <dbReference type="EMBL" id="VEL22786.1"/>
    </source>
</evidence>
<feature type="compositionally biased region" description="Polar residues" evidence="1">
    <location>
        <begin position="76"/>
        <end position="89"/>
    </location>
</feature>
<proteinExistence type="predicted"/>
<gene>
    <name evidence="2" type="ORF">PXEA_LOCUS16226</name>
</gene>